<evidence type="ECO:0000313" key="8">
    <source>
        <dbReference type="Proteomes" id="UP000299211"/>
    </source>
</evidence>
<dbReference type="RefSeq" id="WP_010981990.1">
    <property type="nucleotide sequence ID" value="NZ_BAABTN010000031.1"/>
</dbReference>
<protein>
    <submittedName>
        <fullName evidence="7">TetR family transcriptional regulator</fullName>
    </submittedName>
</protein>
<dbReference type="EMBL" id="BJHX01000002">
    <property type="protein sequence ID" value="GDY69558.1"/>
    <property type="molecule type" value="Genomic_DNA"/>
</dbReference>
<feature type="domain" description="HTH tetR-type" evidence="5">
    <location>
        <begin position="10"/>
        <end position="70"/>
    </location>
</feature>
<organism evidence="7 8">
    <name type="scientific">Streptomyces avermitilis</name>
    <dbReference type="NCBI Taxonomy" id="33903"/>
    <lineage>
        <taxon>Bacteria</taxon>
        <taxon>Bacillati</taxon>
        <taxon>Actinomycetota</taxon>
        <taxon>Actinomycetes</taxon>
        <taxon>Kitasatosporales</taxon>
        <taxon>Streptomycetaceae</taxon>
        <taxon>Streptomyces</taxon>
    </lineage>
</organism>
<name>A0A4D4N7L3_STRAX</name>
<dbReference type="Pfam" id="PF00440">
    <property type="entry name" value="TetR_N"/>
    <property type="match status" value="1"/>
</dbReference>
<dbReference type="PANTHER" id="PTHR30055:SF148">
    <property type="entry name" value="TETR-FAMILY TRANSCRIPTIONAL REGULATOR"/>
    <property type="match status" value="1"/>
</dbReference>
<evidence type="ECO:0000313" key="6">
    <source>
        <dbReference type="EMBL" id="GDY69558.1"/>
    </source>
</evidence>
<dbReference type="GeneID" id="41537693"/>
<sequence>MEDRTDPRLLRSRDAMVSAATALLTEGGLEAVTHQTVATRAGVGRATVYRHWPGLLDLRLAALEAGMPPLPPMPEELRAASGNDPRAELVHRLGVLAERWDDEQSGAVLAAILGGSRHDEGMRRLRESLLNQIADALRPAVAVAVERGRLRSDVTPETFAMATAGPLFFERFLAGNRLGRDTVEAVVDAAMRGWS</sequence>
<evidence type="ECO:0000256" key="3">
    <source>
        <dbReference type="ARBA" id="ARBA00023163"/>
    </source>
</evidence>
<dbReference type="Pfam" id="PF16859">
    <property type="entry name" value="TetR_C_11"/>
    <property type="match status" value="1"/>
</dbReference>
<dbReference type="InterPro" id="IPR001647">
    <property type="entry name" value="HTH_TetR"/>
</dbReference>
<dbReference type="OMA" id="ERWDDEQ"/>
<evidence type="ECO:0000256" key="1">
    <source>
        <dbReference type="ARBA" id="ARBA00023015"/>
    </source>
</evidence>
<evidence type="ECO:0000256" key="4">
    <source>
        <dbReference type="PROSITE-ProRule" id="PRU00335"/>
    </source>
</evidence>
<dbReference type="Gene3D" id="1.10.10.60">
    <property type="entry name" value="Homeodomain-like"/>
    <property type="match status" value="1"/>
</dbReference>
<dbReference type="Gene3D" id="1.10.357.10">
    <property type="entry name" value="Tetracycline Repressor, domain 2"/>
    <property type="match status" value="1"/>
</dbReference>
<dbReference type="PANTHER" id="PTHR30055">
    <property type="entry name" value="HTH-TYPE TRANSCRIPTIONAL REGULATOR RUTR"/>
    <property type="match status" value="1"/>
</dbReference>
<feature type="DNA-binding region" description="H-T-H motif" evidence="4">
    <location>
        <begin position="33"/>
        <end position="52"/>
    </location>
</feature>
<keyword evidence="2 4" id="KW-0238">DNA-binding</keyword>
<accession>A0A4D4N7L3</accession>
<keyword evidence="1" id="KW-0805">Transcription regulation</keyword>
<dbReference type="EMBL" id="BJHY01000002">
    <property type="protein sequence ID" value="GDY79816.1"/>
    <property type="molecule type" value="Genomic_DNA"/>
</dbReference>
<evidence type="ECO:0000313" key="9">
    <source>
        <dbReference type="Proteomes" id="UP000302139"/>
    </source>
</evidence>
<gene>
    <name evidence="6" type="ORF">SAV14893_089510</name>
    <name evidence="7" type="ORF">SAV31267_093010</name>
</gene>
<evidence type="ECO:0000256" key="2">
    <source>
        <dbReference type="ARBA" id="ARBA00023125"/>
    </source>
</evidence>
<dbReference type="InterPro" id="IPR009057">
    <property type="entry name" value="Homeodomain-like_sf"/>
</dbReference>
<dbReference type="InterPro" id="IPR036271">
    <property type="entry name" value="Tet_transcr_reg_TetR-rel_C_sf"/>
</dbReference>
<reference evidence="6 9" key="2">
    <citation type="submission" date="2019-04" db="EMBL/GenBank/DDBJ databases">
        <title>Draft genome sequences of Streptomyces avermitilis NBRC 14893.</title>
        <authorList>
            <person name="Komaki H."/>
            <person name="Tamura T."/>
            <person name="Hosoyama A."/>
        </authorList>
    </citation>
    <scope>NUCLEOTIDE SEQUENCE [LARGE SCALE GENOMIC DNA]</scope>
    <source>
        <strain evidence="6 9">NBRC 14893</strain>
    </source>
</reference>
<dbReference type="Proteomes" id="UP000299211">
    <property type="component" value="Unassembled WGS sequence"/>
</dbReference>
<dbReference type="STRING" id="33903.AQJ43_38150"/>
<keyword evidence="3" id="KW-0804">Transcription</keyword>
<dbReference type="PRINTS" id="PR00455">
    <property type="entry name" value="HTHTETR"/>
</dbReference>
<evidence type="ECO:0000313" key="7">
    <source>
        <dbReference type="EMBL" id="GDY79816.1"/>
    </source>
</evidence>
<reference evidence="7 8" key="1">
    <citation type="submission" date="2019-04" db="EMBL/GenBank/DDBJ databases">
        <title>Draft genome sequences of Streptomyces avermitilis ATCC 31267.</title>
        <authorList>
            <person name="Komaki H."/>
            <person name="Tamura T."/>
            <person name="Hosoyama A."/>
        </authorList>
    </citation>
    <scope>NUCLEOTIDE SEQUENCE [LARGE SCALE GENOMIC DNA]</scope>
    <source>
        <strain evidence="7 8">ATCC 31267</strain>
    </source>
</reference>
<dbReference type="PROSITE" id="PS50977">
    <property type="entry name" value="HTH_TETR_2"/>
    <property type="match status" value="1"/>
</dbReference>
<proteinExistence type="predicted"/>
<dbReference type="SUPFAM" id="SSF48498">
    <property type="entry name" value="Tetracyclin repressor-like, C-terminal domain"/>
    <property type="match status" value="1"/>
</dbReference>
<dbReference type="SUPFAM" id="SSF46689">
    <property type="entry name" value="Homeodomain-like"/>
    <property type="match status" value="1"/>
</dbReference>
<dbReference type="GO" id="GO:0003700">
    <property type="term" value="F:DNA-binding transcription factor activity"/>
    <property type="evidence" value="ECO:0007669"/>
    <property type="project" value="TreeGrafter"/>
</dbReference>
<dbReference type="InterPro" id="IPR011075">
    <property type="entry name" value="TetR_C"/>
</dbReference>
<evidence type="ECO:0000259" key="5">
    <source>
        <dbReference type="PROSITE" id="PS50977"/>
    </source>
</evidence>
<dbReference type="Proteomes" id="UP000302139">
    <property type="component" value="Unassembled WGS sequence"/>
</dbReference>
<dbReference type="AlphaFoldDB" id="A0A4D4N7L3"/>
<comment type="caution">
    <text evidence="7">The sequence shown here is derived from an EMBL/GenBank/DDBJ whole genome shotgun (WGS) entry which is preliminary data.</text>
</comment>
<dbReference type="GO" id="GO:0000976">
    <property type="term" value="F:transcription cis-regulatory region binding"/>
    <property type="evidence" value="ECO:0007669"/>
    <property type="project" value="TreeGrafter"/>
</dbReference>
<dbReference type="InterPro" id="IPR050109">
    <property type="entry name" value="HTH-type_TetR-like_transc_reg"/>
</dbReference>